<keyword evidence="1" id="KW-1133">Transmembrane helix</keyword>
<feature type="transmembrane region" description="Helical" evidence="1">
    <location>
        <begin position="60"/>
        <end position="88"/>
    </location>
</feature>
<reference evidence="2 3" key="1">
    <citation type="submission" date="2020-11" db="EMBL/GenBank/DDBJ databases">
        <authorList>
            <person name="Wallbank WR R."/>
            <person name="Pardo Diaz C."/>
            <person name="Kozak K."/>
            <person name="Martin S."/>
            <person name="Jiggins C."/>
            <person name="Moest M."/>
            <person name="Warren A I."/>
            <person name="Generalovic N T."/>
            <person name="Byers J.R.P. K."/>
            <person name="Montejo-Kovacevich G."/>
            <person name="Yen C E."/>
        </authorList>
    </citation>
    <scope>NUCLEOTIDE SEQUENCE [LARGE SCALE GENOMIC DNA]</scope>
</reference>
<sequence>MANDRFCCFRVHTIGMILGWLGSISAVITIVVMGFLLGYLDQIVAEVVKKDPAHYDYDTVRGILLAVVVAGLVLTTIHLIASILLIAGTVKNRHLLILPWLVNSTFGILYLIVVAIVTVSQQEFHSFGNFLAVMMPLLLSLVIQLILWSAVYKLFRNIREQLGSENQRLLQGATAPTYTRL</sequence>
<gene>
    <name evidence="2" type="ORF">HERILL_LOCUS1509</name>
</gene>
<dbReference type="PANTHER" id="PTHR36694">
    <property type="entry name" value="PASIFLORA 1, ISOFORM A-RELATED"/>
    <property type="match status" value="1"/>
</dbReference>
<protein>
    <submittedName>
        <fullName evidence="2">Uncharacterized protein</fullName>
    </submittedName>
</protein>
<dbReference type="Pfam" id="PF15860">
    <property type="entry name" value="DUF4728"/>
    <property type="match status" value="1"/>
</dbReference>
<evidence type="ECO:0000313" key="3">
    <source>
        <dbReference type="Proteomes" id="UP000594454"/>
    </source>
</evidence>
<dbReference type="InParanoid" id="A0A7R8UCW5"/>
<feature type="transmembrane region" description="Helical" evidence="1">
    <location>
        <begin position="12"/>
        <end position="40"/>
    </location>
</feature>
<feature type="transmembrane region" description="Helical" evidence="1">
    <location>
        <begin position="130"/>
        <end position="152"/>
    </location>
</feature>
<accession>A0A7R8UCW5</accession>
<keyword evidence="1" id="KW-0812">Transmembrane</keyword>
<dbReference type="OrthoDB" id="8118226at2759"/>
<keyword evidence="1" id="KW-0472">Membrane</keyword>
<name>A0A7R8UCW5_HERIL</name>
<dbReference type="OMA" id="SRVFCMR"/>
<evidence type="ECO:0000256" key="1">
    <source>
        <dbReference type="SAM" id="Phobius"/>
    </source>
</evidence>
<organism evidence="2 3">
    <name type="scientific">Hermetia illucens</name>
    <name type="common">Black soldier fly</name>
    <dbReference type="NCBI Taxonomy" id="343691"/>
    <lineage>
        <taxon>Eukaryota</taxon>
        <taxon>Metazoa</taxon>
        <taxon>Ecdysozoa</taxon>
        <taxon>Arthropoda</taxon>
        <taxon>Hexapoda</taxon>
        <taxon>Insecta</taxon>
        <taxon>Pterygota</taxon>
        <taxon>Neoptera</taxon>
        <taxon>Endopterygota</taxon>
        <taxon>Diptera</taxon>
        <taxon>Brachycera</taxon>
        <taxon>Stratiomyomorpha</taxon>
        <taxon>Stratiomyidae</taxon>
        <taxon>Hermetiinae</taxon>
        <taxon>Hermetia</taxon>
    </lineage>
</organism>
<keyword evidence="3" id="KW-1185">Reference proteome</keyword>
<dbReference type="Proteomes" id="UP000594454">
    <property type="component" value="Chromosome 1"/>
</dbReference>
<dbReference type="InterPro" id="IPR031720">
    <property type="entry name" value="DUF4728"/>
</dbReference>
<dbReference type="PANTHER" id="PTHR36694:SF11">
    <property type="entry name" value="LP21121P-RELATED"/>
    <property type="match status" value="1"/>
</dbReference>
<dbReference type="AlphaFoldDB" id="A0A7R8UCW5"/>
<feature type="transmembrane region" description="Helical" evidence="1">
    <location>
        <begin position="95"/>
        <end position="118"/>
    </location>
</feature>
<proteinExistence type="predicted"/>
<dbReference type="FunCoup" id="A0A7R8UCW5">
    <property type="interactions" value="31"/>
</dbReference>
<evidence type="ECO:0000313" key="2">
    <source>
        <dbReference type="EMBL" id="CAD7078229.1"/>
    </source>
</evidence>
<dbReference type="EMBL" id="LR899009">
    <property type="protein sequence ID" value="CAD7078229.1"/>
    <property type="molecule type" value="Genomic_DNA"/>
</dbReference>